<organism evidence="1 2">
    <name type="scientific">Candidatus Curtissbacteria bacterium RIFCSPLOWO2_01_FULL_42_50</name>
    <dbReference type="NCBI Taxonomy" id="1797730"/>
    <lineage>
        <taxon>Bacteria</taxon>
        <taxon>Candidatus Curtissiibacteriota</taxon>
    </lineage>
</organism>
<evidence type="ECO:0008006" key="3">
    <source>
        <dbReference type="Google" id="ProtNLM"/>
    </source>
</evidence>
<name>A0A1F5H4E8_9BACT</name>
<reference evidence="1 2" key="1">
    <citation type="journal article" date="2016" name="Nat. Commun.">
        <title>Thousands of microbial genomes shed light on interconnected biogeochemical processes in an aquifer system.</title>
        <authorList>
            <person name="Anantharaman K."/>
            <person name="Brown C.T."/>
            <person name="Hug L.A."/>
            <person name="Sharon I."/>
            <person name="Castelle C.J."/>
            <person name="Probst A.J."/>
            <person name="Thomas B.C."/>
            <person name="Singh A."/>
            <person name="Wilkins M.J."/>
            <person name="Karaoz U."/>
            <person name="Brodie E.L."/>
            <person name="Williams K.H."/>
            <person name="Hubbard S.S."/>
            <person name="Banfield J.F."/>
        </authorList>
    </citation>
    <scope>NUCLEOTIDE SEQUENCE [LARGE SCALE GENOMIC DNA]</scope>
</reference>
<dbReference type="AlphaFoldDB" id="A0A1F5H4E8"/>
<gene>
    <name evidence="1" type="ORF">A3B54_04690</name>
</gene>
<dbReference type="PANTHER" id="PTHR37029">
    <property type="entry name" value="SSR1768 PROTEIN"/>
    <property type="match status" value="1"/>
</dbReference>
<dbReference type="EMBL" id="MFBT01000025">
    <property type="protein sequence ID" value="OGD99052.1"/>
    <property type="molecule type" value="Genomic_DNA"/>
</dbReference>
<dbReference type="Proteomes" id="UP000177039">
    <property type="component" value="Unassembled WGS sequence"/>
</dbReference>
<dbReference type="InterPro" id="IPR019270">
    <property type="entry name" value="DUF2283"/>
</dbReference>
<sequence>MSKTKIHYDKKSDILYIVLKSGPEEYAEEVTPYVTVEYDEANKPIGIEIFKASKILGEKLIKKDIPRTTPISA</sequence>
<dbReference type="PANTHER" id="PTHR37029:SF1">
    <property type="entry name" value="SSR1768 PROTEIN"/>
    <property type="match status" value="1"/>
</dbReference>
<protein>
    <recommendedName>
        <fullName evidence="3">DUF2283 domain-containing protein</fullName>
    </recommendedName>
</protein>
<dbReference type="Pfam" id="PF10049">
    <property type="entry name" value="DUF2283"/>
    <property type="match status" value="1"/>
</dbReference>
<evidence type="ECO:0000313" key="2">
    <source>
        <dbReference type="Proteomes" id="UP000177039"/>
    </source>
</evidence>
<accession>A0A1F5H4E8</accession>
<evidence type="ECO:0000313" key="1">
    <source>
        <dbReference type="EMBL" id="OGD99052.1"/>
    </source>
</evidence>
<proteinExistence type="predicted"/>
<comment type="caution">
    <text evidence="1">The sequence shown here is derived from an EMBL/GenBank/DDBJ whole genome shotgun (WGS) entry which is preliminary data.</text>
</comment>